<dbReference type="AlphaFoldDB" id="A0A4R3VMP9"/>
<reference evidence="2 3" key="1">
    <citation type="submission" date="2019-03" db="EMBL/GenBank/DDBJ databases">
        <title>Genomic Encyclopedia of Type Strains, Phase IV (KMG-IV): sequencing the most valuable type-strain genomes for metagenomic binning, comparative biology and taxonomic classification.</title>
        <authorList>
            <person name="Goeker M."/>
        </authorList>
    </citation>
    <scope>NUCLEOTIDE SEQUENCE [LARGE SCALE GENOMIC DNA]</scope>
    <source>
        <strain evidence="2 3">DSM 16730</strain>
    </source>
</reference>
<keyword evidence="1" id="KW-0732">Signal</keyword>
<comment type="caution">
    <text evidence="2">The sequence shown here is derived from an EMBL/GenBank/DDBJ whole genome shotgun (WGS) entry which is preliminary data.</text>
</comment>
<name>A0A4R3VMP9_9GAMM</name>
<dbReference type="EMBL" id="SMBY01000007">
    <property type="protein sequence ID" value="TCV05176.1"/>
    <property type="molecule type" value="Genomic_DNA"/>
</dbReference>
<feature type="chain" id="PRO_5020445216" evidence="1">
    <location>
        <begin position="22"/>
        <end position="124"/>
    </location>
</feature>
<evidence type="ECO:0000256" key="1">
    <source>
        <dbReference type="SAM" id="SignalP"/>
    </source>
</evidence>
<feature type="signal peptide" evidence="1">
    <location>
        <begin position="1"/>
        <end position="21"/>
    </location>
</feature>
<evidence type="ECO:0000313" key="3">
    <source>
        <dbReference type="Proteomes" id="UP000295433"/>
    </source>
</evidence>
<proteinExistence type="predicted"/>
<dbReference type="RefSeq" id="WP_132456731.1">
    <property type="nucleotide sequence ID" value="NZ_JAWIZJ010000007.1"/>
</dbReference>
<gene>
    <name evidence="2" type="ORF">EDC54_107163</name>
</gene>
<organism evidence="2 3">
    <name type="scientific">Samsonia erythrinae</name>
    <dbReference type="NCBI Taxonomy" id="160434"/>
    <lineage>
        <taxon>Bacteria</taxon>
        <taxon>Pseudomonadati</taxon>
        <taxon>Pseudomonadota</taxon>
        <taxon>Gammaproteobacteria</taxon>
        <taxon>Enterobacterales</taxon>
        <taxon>Pectobacteriaceae</taxon>
        <taxon>Samsonia</taxon>
    </lineage>
</organism>
<sequence length="124" mass="13516">MKKTMFHILLMLLLAPHSAHAEKAVARIDPFQPVEALRCPLSKVLPQWQLKGVIGSGDQWAGWLTLPEIGWLQLKNGAAIPPGHWLVHHVDKSGARLVPATRAEGCHGLSAVQLPSPFINSLAE</sequence>
<dbReference type="Proteomes" id="UP000295433">
    <property type="component" value="Unassembled WGS sequence"/>
</dbReference>
<dbReference type="OrthoDB" id="6505072at2"/>
<protein>
    <submittedName>
        <fullName evidence="2">Pilus assembly protein HofP</fullName>
    </submittedName>
</protein>
<keyword evidence="3" id="KW-1185">Reference proteome</keyword>
<evidence type="ECO:0000313" key="2">
    <source>
        <dbReference type="EMBL" id="TCV05176.1"/>
    </source>
</evidence>
<accession>A0A4R3VMP9</accession>